<evidence type="ECO:0000313" key="4">
    <source>
        <dbReference type="Proteomes" id="UP000292307"/>
    </source>
</evidence>
<dbReference type="PROSITE" id="PS51257">
    <property type="entry name" value="PROKAR_LIPOPROTEIN"/>
    <property type="match status" value="1"/>
</dbReference>
<feature type="domain" description="Lipid/polyisoprenoid-binding YceI-like" evidence="2">
    <location>
        <begin position="108"/>
        <end position="257"/>
    </location>
</feature>
<dbReference type="EMBL" id="CP036401">
    <property type="protein sequence ID" value="QBI01019.1"/>
    <property type="molecule type" value="Genomic_DNA"/>
</dbReference>
<gene>
    <name evidence="3" type="ORF">EYF70_09305</name>
</gene>
<organism evidence="3 4">
    <name type="scientific">Pseudoduganella albidiflava</name>
    <dbReference type="NCBI Taxonomy" id="321983"/>
    <lineage>
        <taxon>Bacteria</taxon>
        <taxon>Pseudomonadati</taxon>
        <taxon>Pseudomonadota</taxon>
        <taxon>Betaproteobacteria</taxon>
        <taxon>Burkholderiales</taxon>
        <taxon>Oxalobacteraceae</taxon>
        <taxon>Telluria group</taxon>
        <taxon>Pseudoduganella</taxon>
    </lineage>
</organism>
<sequence>MPGRPAIDIGTFGARARRRHAGAAALSACLLLAACAAPEAPPVPPASSPSPAIFPANSPAAPTASQPADPFAALLAGHAAGPVLRIADDALIAVTVRRGGALARLGHDHVVAARRIDGRVAPAAGLAVLRFRLDEMTVDEAALRQEAGLTTQPSADAIAGTRVNMLTRVLDAERHPYVEVRAQRSGEAAPLQADVTLHGVTRRYPVAASIEATPRGLTARGTLVLRQTDFGITPFSVMGGALAVQDALEIRFVLPARSAAPDAVR</sequence>
<dbReference type="Pfam" id="PF04264">
    <property type="entry name" value="YceI"/>
    <property type="match status" value="1"/>
</dbReference>
<keyword evidence="1" id="KW-0732">Signal</keyword>
<accession>A0ABX5RQY5</accession>
<evidence type="ECO:0000259" key="2">
    <source>
        <dbReference type="SMART" id="SM00867"/>
    </source>
</evidence>
<keyword evidence="4" id="KW-1185">Reference proteome</keyword>
<dbReference type="InterPro" id="IPR007372">
    <property type="entry name" value="Lipid/polyisoprenoid-bd_YceI"/>
</dbReference>
<name>A0ABX5RQY5_9BURK</name>
<dbReference type="RefSeq" id="WP_131145145.1">
    <property type="nucleotide sequence ID" value="NZ_BMWV01000007.1"/>
</dbReference>
<proteinExistence type="predicted"/>
<evidence type="ECO:0000313" key="3">
    <source>
        <dbReference type="EMBL" id="QBI01019.1"/>
    </source>
</evidence>
<dbReference type="InterPro" id="IPR036761">
    <property type="entry name" value="TTHA0802/YceI-like_sf"/>
</dbReference>
<reference evidence="3 4" key="1">
    <citation type="submission" date="2019-02" db="EMBL/GenBank/DDBJ databases">
        <title>Draft Genome Sequences of Six Type Strains of the Genus Massilia.</title>
        <authorList>
            <person name="Miess H."/>
            <person name="Frediansyhah A."/>
            <person name="Gross H."/>
        </authorList>
    </citation>
    <scope>NUCLEOTIDE SEQUENCE [LARGE SCALE GENOMIC DNA]</scope>
    <source>
        <strain evidence="3 4">DSM 17472</strain>
    </source>
</reference>
<dbReference type="SUPFAM" id="SSF101874">
    <property type="entry name" value="YceI-like"/>
    <property type="match status" value="1"/>
</dbReference>
<dbReference type="Gene3D" id="2.40.128.110">
    <property type="entry name" value="Lipid/polyisoprenoid-binding, YceI-like"/>
    <property type="match status" value="1"/>
</dbReference>
<protein>
    <submittedName>
        <fullName evidence="3">YceI family protein</fullName>
    </submittedName>
</protein>
<dbReference type="Proteomes" id="UP000292307">
    <property type="component" value="Chromosome"/>
</dbReference>
<evidence type="ECO:0000256" key="1">
    <source>
        <dbReference type="SAM" id="SignalP"/>
    </source>
</evidence>
<feature type="signal peptide" evidence="1">
    <location>
        <begin position="1"/>
        <end position="36"/>
    </location>
</feature>
<feature type="chain" id="PRO_5046601457" evidence="1">
    <location>
        <begin position="37"/>
        <end position="265"/>
    </location>
</feature>
<dbReference type="SMART" id="SM00867">
    <property type="entry name" value="YceI"/>
    <property type="match status" value="1"/>
</dbReference>